<dbReference type="EMBL" id="BMAV01027621">
    <property type="protein sequence ID" value="GFS60966.1"/>
    <property type="molecule type" value="Genomic_DNA"/>
</dbReference>
<sequence length="94" mass="10473">MDKKLKIFQSFFQTFLDFLPCFGSFGNHMPALGYVRNLETGISKLEMENGHFPKLIQSLHQQVALNGLNGVFSPFIMSNNGSGTRAQLLSNFGT</sequence>
<gene>
    <name evidence="1" type="primary">AVEN_166817_1</name>
    <name evidence="1" type="ORF">TNIN_450581</name>
</gene>
<reference evidence="1" key="1">
    <citation type="submission" date="2020-08" db="EMBL/GenBank/DDBJ databases">
        <title>Multicomponent nature underlies the extraordinary mechanical properties of spider dragline silk.</title>
        <authorList>
            <person name="Kono N."/>
            <person name="Nakamura H."/>
            <person name="Mori M."/>
            <person name="Yoshida Y."/>
            <person name="Ohtoshi R."/>
            <person name="Malay A.D."/>
            <person name="Moran D.A.P."/>
            <person name="Tomita M."/>
            <person name="Numata K."/>
            <person name="Arakawa K."/>
        </authorList>
    </citation>
    <scope>NUCLEOTIDE SEQUENCE</scope>
</reference>
<evidence type="ECO:0000313" key="2">
    <source>
        <dbReference type="Proteomes" id="UP000886998"/>
    </source>
</evidence>
<dbReference type="Proteomes" id="UP000886998">
    <property type="component" value="Unassembled WGS sequence"/>
</dbReference>
<comment type="caution">
    <text evidence="1">The sequence shown here is derived from an EMBL/GenBank/DDBJ whole genome shotgun (WGS) entry which is preliminary data.</text>
</comment>
<dbReference type="AlphaFoldDB" id="A0A8X6MKC7"/>
<accession>A0A8X6MKC7</accession>
<name>A0A8X6MKC7_9ARAC</name>
<organism evidence="1 2">
    <name type="scientific">Trichonephila inaurata madagascariensis</name>
    <dbReference type="NCBI Taxonomy" id="2747483"/>
    <lineage>
        <taxon>Eukaryota</taxon>
        <taxon>Metazoa</taxon>
        <taxon>Ecdysozoa</taxon>
        <taxon>Arthropoda</taxon>
        <taxon>Chelicerata</taxon>
        <taxon>Arachnida</taxon>
        <taxon>Araneae</taxon>
        <taxon>Araneomorphae</taxon>
        <taxon>Entelegynae</taxon>
        <taxon>Araneoidea</taxon>
        <taxon>Nephilidae</taxon>
        <taxon>Trichonephila</taxon>
        <taxon>Trichonephila inaurata</taxon>
    </lineage>
</organism>
<keyword evidence="2" id="KW-1185">Reference proteome</keyword>
<dbReference type="OrthoDB" id="6418790at2759"/>
<protein>
    <submittedName>
        <fullName evidence="1">Uncharacterized protein</fullName>
    </submittedName>
</protein>
<evidence type="ECO:0000313" key="1">
    <source>
        <dbReference type="EMBL" id="GFS60966.1"/>
    </source>
</evidence>
<proteinExistence type="predicted"/>